<keyword evidence="6" id="KW-0663">Pyridoxal phosphate</keyword>
<dbReference type="UniPathway" id="UPA00148"/>
<dbReference type="GO" id="GO:0048472">
    <property type="term" value="F:threonine-phosphate decarboxylase activity"/>
    <property type="evidence" value="ECO:0007669"/>
    <property type="project" value="UniProtKB-EC"/>
</dbReference>
<gene>
    <name evidence="11" type="ORF">BTE48_06715</name>
</gene>
<dbReference type="OrthoDB" id="9799304at2"/>
<dbReference type="InterPro" id="IPR005860">
    <property type="entry name" value="CobD"/>
</dbReference>
<dbReference type="GO" id="GO:0030170">
    <property type="term" value="F:pyridoxal phosphate binding"/>
    <property type="evidence" value="ECO:0007669"/>
    <property type="project" value="InterPro"/>
</dbReference>
<dbReference type="CDD" id="cd00609">
    <property type="entry name" value="AAT_like"/>
    <property type="match status" value="1"/>
</dbReference>
<dbReference type="InterPro" id="IPR004839">
    <property type="entry name" value="Aminotransferase_I/II_large"/>
</dbReference>
<keyword evidence="12" id="KW-1185">Reference proteome</keyword>
<comment type="catalytic activity">
    <reaction evidence="9">
        <text>O-phospho-L-threonine + H(+) = (R)-1-aminopropan-2-yl phosphate + CO2</text>
        <dbReference type="Rhea" id="RHEA:11492"/>
        <dbReference type="ChEBI" id="CHEBI:15378"/>
        <dbReference type="ChEBI" id="CHEBI:16526"/>
        <dbReference type="ChEBI" id="CHEBI:58563"/>
        <dbReference type="ChEBI" id="CHEBI:58675"/>
        <dbReference type="EC" id="4.1.1.81"/>
    </reaction>
</comment>
<name>A0A1T4N9G7_9GAMM</name>
<comment type="cofactor">
    <cofactor evidence="1">
        <name>pyridoxal 5'-phosphate</name>
        <dbReference type="ChEBI" id="CHEBI:597326"/>
    </cofactor>
</comment>
<comment type="pathway">
    <text evidence="3">Cofactor biosynthesis; adenosylcobalamin biosynthesis.</text>
</comment>
<evidence type="ECO:0000256" key="9">
    <source>
        <dbReference type="ARBA" id="ARBA00048531"/>
    </source>
</evidence>
<evidence type="ECO:0000256" key="2">
    <source>
        <dbReference type="ARBA" id="ARBA00003444"/>
    </source>
</evidence>
<dbReference type="PANTHER" id="PTHR42885:SF1">
    <property type="entry name" value="THREONINE-PHOSPHATE DECARBOXYLASE"/>
    <property type="match status" value="1"/>
</dbReference>
<dbReference type="NCBIfam" id="TIGR01140">
    <property type="entry name" value="L_thr_O3P_dcar"/>
    <property type="match status" value="1"/>
</dbReference>
<dbReference type="Proteomes" id="UP000191418">
    <property type="component" value="Unassembled WGS sequence"/>
</dbReference>
<evidence type="ECO:0000256" key="3">
    <source>
        <dbReference type="ARBA" id="ARBA00004953"/>
    </source>
</evidence>
<dbReference type="SUPFAM" id="SSF53383">
    <property type="entry name" value="PLP-dependent transferases"/>
    <property type="match status" value="1"/>
</dbReference>
<comment type="function">
    <text evidence="2">Decarboxylates L-threonine-O-3-phosphate to yield (R)-1-amino-2-propanol O-2-phosphate, the precursor for the linkage between the nucleotide loop and the corrin ring in cobalamin.</text>
</comment>
<keyword evidence="7" id="KW-0456">Lyase</keyword>
<organism evidence="11 12">
    <name type="scientific">Oceanospirillum multiglobuliferum</name>
    <dbReference type="NCBI Taxonomy" id="64969"/>
    <lineage>
        <taxon>Bacteria</taxon>
        <taxon>Pseudomonadati</taxon>
        <taxon>Pseudomonadota</taxon>
        <taxon>Gammaproteobacteria</taxon>
        <taxon>Oceanospirillales</taxon>
        <taxon>Oceanospirillaceae</taxon>
        <taxon>Oceanospirillum</taxon>
    </lineage>
</organism>
<dbReference type="EMBL" id="MTSM01000006">
    <property type="protein sequence ID" value="OPX55880.1"/>
    <property type="molecule type" value="Genomic_DNA"/>
</dbReference>
<evidence type="ECO:0000256" key="1">
    <source>
        <dbReference type="ARBA" id="ARBA00001933"/>
    </source>
</evidence>
<protein>
    <recommendedName>
        <fullName evidence="4">threonine-phosphate decarboxylase</fullName>
        <ecNumber evidence="4">4.1.1.81</ecNumber>
    </recommendedName>
    <alternativeName>
        <fullName evidence="8">L-threonine-O-3-phosphate decarboxylase</fullName>
    </alternativeName>
</protein>
<evidence type="ECO:0000259" key="10">
    <source>
        <dbReference type="Pfam" id="PF00155"/>
    </source>
</evidence>
<evidence type="ECO:0000256" key="7">
    <source>
        <dbReference type="ARBA" id="ARBA00023239"/>
    </source>
</evidence>
<evidence type="ECO:0000256" key="5">
    <source>
        <dbReference type="ARBA" id="ARBA00022573"/>
    </source>
</evidence>
<comment type="caution">
    <text evidence="11">The sequence shown here is derived from an EMBL/GenBank/DDBJ whole genome shotgun (WGS) entry which is preliminary data.</text>
</comment>
<dbReference type="STRING" id="64969.SAMN02745127_01054"/>
<keyword evidence="5" id="KW-0169">Cobalamin biosynthesis</keyword>
<evidence type="ECO:0000256" key="6">
    <source>
        <dbReference type="ARBA" id="ARBA00022898"/>
    </source>
</evidence>
<evidence type="ECO:0000256" key="8">
    <source>
        <dbReference type="ARBA" id="ARBA00029996"/>
    </source>
</evidence>
<sequence length="346" mass="38988">MSRVEETVQPPVHGGNLAYAKAKWPSAPEPWLDLSAALNPIPWPIPNIPPHYYQNLPDIDYLSLRQAAANYYHQPCLWPVSGTQQLIECLPRLRARSVVAVPEVGYAEHEWCWQKAGHKVLRYSTDQVELLLSQCDVLVVINPNNPTGELISLSQLRSWHQQLQAKGGWLVVDEAFIDSFPLEQQQLSMASYVNQPGLIVLKSIGKFFGLAGIRSGFVLAEEGLLSQVKQYLGPWHLNGISAYLTERLLEDLPWHQCCREQLALLSYALSQKLAQQGFVIVGQTPLFVTVLHLNAKQVHAALAEQGIWVRLFEDLNWLRFGLPANTEQSLRLQQALQKIENIKLGN</sequence>
<dbReference type="Gene3D" id="3.90.1150.10">
    <property type="entry name" value="Aspartate Aminotransferase, domain 1"/>
    <property type="match status" value="1"/>
</dbReference>
<dbReference type="Pfam" id="PF00155">
    <property type="entry name" value="Aminotran_1_2"/>
    <property type="match status" value="1"/>
</dbReference>
<proteinExistence type="predicted"/>
<dbReference type="InterPro" id="IPR015421">
    <property type="entry name" value="PyrdxlP-dep_Trfase_major"/>
</dbReference>
<dbReference type="AlphaFoldDB" id="A0A1T4N9G7"/>
<dbReference type="Gene3D" id="3.40.640.10">
    <property type="entry name" value="Type I PLP-dependent aspartate aminotransferase-like (Major domain)"/>
    <property type="match status" value="1"/>
</dbReference>
<dbReference type="EC" id="4.1.1.81" evidence="4"/>
<dbReference type="PANTHER" id="PTHR42885">
    <property type="entry name" value="HISTIDINOL-PHOSPHATE AMINOTRANSFERASE-RELATED"/>
    <property type="match status" value="1"/>
</dbReference>
<accession>A0A1T4N9G7</accession>
<evidence type="ECO:0000256" key="4">
    <source>
        <dbReference type="ARBA" id="ARBA00012285"/>
    </source>
</evidence>
<dbReference type="GO" id="GO:0009236">
    <property type="term" value="P:cobalamin biosynthetic process"/>
    <property type="evidence" value="ECO:0007669"/>
    <property type="project" value="UniProtKB-UniPathway"/>
</dbReference>
<evidence type="ECO:0000313" key="12">
    <source>
        <dbReference type="Proteomes" id="UP000191418"/>
    </source>
</evidence>
<evidence type="ECO:0000313" key="11">
    <source>
        <dbReference type="EMBL" id="OPX55880.1"/>
    </source>
</evidence>
<dbReference type="RefSeq" id="WP_078744675.1">
    <property type="nucleotide sequence ID" value="NZ_FUXG01000005.1"/>
</dbReference>
<reference evidence="11 12" key="1">
    <citation type="submission" date="2017-01" db="EMBL/GenBank/DDBJ databases">
        <title>Genome Sequencing of a Marine Spirillum, Oceanospirillum multiglobuliferum ATCC 33336, from Japan.</title>
        <authorList>
            <person name="Carney J.G."/>
            <person name="Trachtenberg A.M."/>
            <person name="Rheaume B.A."/>
            <person name="Linnane J.D."/>
            <person name="Pitts N.L."/>
            <person name="Mykles D.L."/>
            <person name="Maclea K.S."/>
        </authorList>
    </citation>
    <scope>NUCLEOTIDE SEQUENCE [LARGE SCALE GENOMIC DNA]</scope>
    <source>
        <strain evidence="11 12">ATCC 33336</strain>
    </source>
</reference>
<feature type="domain" description="Aminotransferase class I/classII large" evidence="10">
    <location>
        <begin position="54"/>
        <end position="329"/>
    </location>
</feature>
<dbReference type="InterPro" id="IPR015422">
    <property type="entry name" value="PyrdxlP-dep_Trfase_small"/>
</dbReference>
<dbReference type="InterPro" id="IPR015424">
    <property type="entry name" value="PyrdxlP-dep_Trfase"/>
</dbReference>